<dbReference type="InterPro" id="IPR029489">
    <property type="entry name" value="OGT/SEC/SPY_C"/>
</dbReference>
<evidence type="ECO:0000256" key="7">
    <source>
        <dbReference type="ARBA" id="ARBA00022803"/>
    </source>
</evidence>
<reference evidence="11 12" key="1">
    <citation type="submission" date="2018-05" db="EMBL/GenBank/DDBJ databases">
        <title>Genomic Encyclopedia of Type Strains, Phase IV (KMG-IV): sequencing the most valuable type-strain genomes for metagenomic binning, comparative biology and taxonomic classification.</title>
        <authorList>
            <person name="Goeker M."/>
        </authorList>
    </citation>
    <scope>NUCLEOTIDE SEQUENCE [LARGE SCALE GENOMIC DNA]</scope>
    <source>
        <strain evidence="11 12">DSM 566</strain>
    </source>
</reference>
<keyword evidence="12" id="KW-1185">Reference proteome</keyword>
<feature type="repeat" description="TPR" evidence="8">
    <location>
        <begin position="741"/>
        <end position="774"/>
    </location>
</feature>
<evidence type="ECO:0000313" key="12">
    <source>
        <dbReference type="Proteomes" id="UP000247811"/>
    </source>
</evidence>
<evidence type="ECO:0000256" key="3">
    <source>
        <dbReference type="ARBA" id="ARBA00011970"/>
    </source>
</evidence>
<dbReference type="Proteomes" id="UP000247811">
    <property type="component" value="Unassembled WGS sequence"/>
</dbReference>
<dbReference type="Pfam" id="PF07721">
    <property type="entry name" value="TPR_4"/>
    <property type="match status" value="2"/>
</dbReference>
<feature type="repeat" description="TPR" evidence="8">
    <location>
        <begin position="136"/>
        <end position="169"/>
    </location>
</feature>
<evidence type="ECO:0000313" key="11">
    <source>
        <dbReference type="EMBL" id="PXW94982.1"/>
    </source>
</evidence>
<feature type="repeat" description="TPR" evidence="8">
    <location>
        <begin position="170"/>
        <end position="203"/>
    </location>
</feature>
<dbReference type="InterPro" id="IPR011717">
    <property type="entry name" value="TPR-4"/>
</dbReference>
<evidence type="ECO:0000256" key="2">
    <source>
        <dbReference type="ARBA" id="ARBA00005386"/>
    </source>
</evidence>
<dbReference type="SUPFAM" id="SSF53335">
    <property type="entry name" value="S-adenosyl-L-methionine-dependent methyltransferases"/>
    <property type="match status" value="1"/>
</dbReference>
<dbReference type="Gene3D" id="3.40.50.150">
    <property type="entry name" value="Vaccinia Virus protein VP39"/>
    <property type="match status" value="1"/>
</dbReference>
<keyword evidence="4" id="KW-0328">Glycosyltransferase</keyword>
<dbReference type="Pfam" id="PF14559">
    <property type="entry name" value="TPR_19"/>
    <property type="match status" value="1"/>
</dbReference>
<feature type="repeat" description="TPR" evidence="8">
    <location>
        <begin position="775"/>
        <end position="808"/>
    </location>
</feature>
<feature type="repeat" description="TPR" evidence="8">
    <location>
        <begin position="204"/>
        <end position="237"/>
    </location>
</feature>
<evidence type="ECO:0000256" key="9">
    <source>
        <dbReference type="SAM" id="MobiDB-lite"/>
    </source>
</evidence>
<dbReference type="Pfam" id="PF00515">
    <property type="entry name" value="TPR_1"/>
    <property type="match status" value="1"/>
</dbReference>
<dbReference type="EMBL" id="QJJS01000011">
    <property type="protein sequence ID" value="PXW94982.1"/>
    <property type="molecule type" value="Genomic_DNA"/>
</dbReference>
<comment type="pathway">
    <text evidence="1">Protein modification; protein glycosylation.</text>
</comment>
<sequence>MDLACPPETDTATASTSAPSAMASAAPVQRDEALVARLRLALQHFRSGDPVAMAEVCRQGLEQRAGEPDLMHLLGLALHLQGRSDEALPWMERATAQRPDSADMQVNLGEVLRALQRWPQAEAALQRGLALEPGNAEALNNLGLVLQARGRWAEAEQRYRAALAARTDHAETRNNLGTLLQELGRSDEAEQCYRDVLARQPQHRNALNNLATIVKEAGRFAEAGRLYEQILAIDPGFWRTWNSLGQLHKELGDHAQALACYDRALALAPDNPDTLYNIALADLLFGELERGFAGYEVRYHGRSQNKSAPKPPDLPCPMWQGEPLAGRHIALVREQGLGDQLQFCRYAAQLRDAGAEVTLIVDGPLVALLRGLDGPTRVIAPGQMHEHAYDCWAFLLSLPHRLGTRSDTVPAAVPYLHAPAALAASWRQRLDRHAAGRLRVGLVWAGNKDHANNRNRSTSLDTLAPLLALDPDGRQIAWVSLQKGEAAEALRGSGFVSRVLDLDEELRDFTDTAAIVESLDLLISVDTSIVHLAGALNRPAWVLVAHGPDWRWLRETSHSAWYPSLRLFRQRQPRDWAGVIDEVATALRQRLAAHEGAADRTAAETLLSQAIRSLQAGQPAEAEASALAALAIDDSVDGWHLRALALKRQQRGDEARAAFEQALARCGEQPFRATVLGNFGHLLRALGDEAAAEAAYREATRRLPGQDEHWTQLGNSLTAQGRPAEAEAAWREGLTHRPDSASLHNVLAAAAQKAGRLAEAEALFRRALQAEPLNAPVLYNLAGVLNDSGRLAEAIDTYQAALAIDPDYVNALTSLLRVQQNACDWSGAEASATRLRSMVASGTPPQPVFPFAFLAIDTSRAEQRRCAQQWVAAQYRPQLERARTLALPRQTGPRERLRIGYLSSDLHNHATAYLMAEVFERHDRSKVEVVAYSCGADDGREMRTRIRMACDAFHDVAALSVEDLARRIHADGIDILVDLKGYTRDTRSQVLALRPAPVQVSHLGYPGTLGDPFADYVLGDPIVTPLAHASDYDERIAQLPDCYQPNDRHRRIGERPERAALGLPEDAVVLACFNHNYKITRPVFARWCSILKAAPRTVLWLLRSNPLAEAHLRQALAAEGLDDSRLVFGGELPLGAHLGRLQQADLSLDTEPYNAHTTASDALWAGVPVITRTGETFASRVATSLVSAAGLPELAVRTEDDYVELTLALVHDTPRRLRLREHLTQRRETLPLFDAGRFTVELEALYRRMWARAEQGLPPVHLPAERLRPLTAQAAPPCPILLPAPETLLTMNAELALPASSLATPSALVLPPATLVPAGPAALQPALTSYRELLIGCGGNHAKKLSLNGRSHWTELCTLDINPDHRPDMVWDLTQLPLPYGDDEFNEIHAYEVLEHTGAQGDFRFYFAQFSEFWRILRPGGVLIGTCPSRHSPWAWGDPSHTRIIQPEQFIFLDQMQYIAQVGKTAMSDFRWIFKADFSVVHSHDDGQVLQFALRAVKPSRIPSSHA</sequence>
<dbReference type="OrthoDB" id="9809392at2"/>
<keyword evidence="5 11" id="KW-0808">Transferase</keyword>
<dbReference type="RefSeq" id="WP_110401225.1">
    <property type="nucleotide sequence ID" value="NZ_QJJS01000011.1"/>
</dbReference>
<dbReference type="UniPathway" id="UPA00378"/>
<comment type="caution">
    <text evidence="11">The sequence shown here is derived from an EMBL/GenBank/DDBJ whole genome shotgun (WGS) entry which is preliminary data.</text>
</comment>
<protein>
    <recommendedName>
        <fullName evidence="3">protein O-GlcNAc transferase</fullName>
        <ecNumber evidence="3">2.4.1.255</ecNumber>
    </recommendedName>
</protein>
<dbReference type="Pfam" id="PF13844">
    <property type="entry name" value="Glyco_transf_41"/>
    <property type="match status" value="2"/>
</dbReference>
<dbReference type="EC" id="2.4.1.255" evidence="3"/>
<dbReference type="PANTHER" id="PTHR44998:SF1">
    <property type="entry name" value="UDP-N-ACETYLGLUCOSAMINE--PEPTIDE N-ACETYLGLUCOSAMINYLTRANSFERASE 110 KDA SUBUNIT"/>
    <property type="match status" value="1"/>
</dbReference>
<dbReference type="Gene3D" id="1.25.40.10">
    <property type="entry name" value="Tetratricopeptide repeat domain"/>
    <property type="match status" value="3"/>
</dbReference>
<comment type="similarity">
    <text evidence="2">Belongs to the glycosyltransferase 41 family. O-GlcNAc transferase subfamily.</text>
</comment>
<feature type="repeat" description="TPR" evidence="8">
    <location>
        <begin position="238"/>
        <end position="271"/>
    </location>
</feature>
<feature type="domain" description="O-GlcNAc transferase C-terminal" evidence="10">
    <location>
        <begin position="893"/>
        <end position="1047"/>
    </location>
</feature>
<dbReference type="Pfam" id="PF13424">
    <property type="entry name" value="TPR_12"/>
    <property type="match status" value="2"/>
</dbReference>
<dbReference type="GO" id="GO:0042802">
    <property type="term" value="F:identical protein binding"/>
    <property type="evidence" value="ECO:0007669"/>
    <property type="project" value="InterPro"/>
</dbReference>
<dbReference type="InterPro" id="IPR011990">
    <property type="entry name" value="TPR-like_helical_dom_sf"/>
</dbReference>
<dbReference type="GO" id="GO:0097363">
    <property type="term" value="F:protein O-acetylglucosaminyltransferase activity"/>
    <property type="evidence" value="ECO:0007669"/>
    <property type="project" value="UniProtKB-EC"/>
</dbReference>
<dbReference type="InterPro" id="IPR019734">
    <property type="entry name" value="TPR_rpt"/>
</dbReference>
<feature type="domain" description="O-GlcNAc transferase C-terminal" evidence="10">
    <location>
        <begin position="1058"/>
        <end position="1241"/>
    </location>
</feature>
<name>A0A318GY86_9BURK</name>
<organism evidence="11 12">
    <name type="scientific">Sphaerotilus hippei</name>
    <dbReference type="NCBI Taxonomy" id="744406"/>
    <lineage>
        <taxon>Bacteria</taxon>
        <taxon>Pseudomonadati</taxon>
        <taxon>Pseudomonadota</taxon>
        <taxon>Betaproteobacteria</taxon>
        <taxon>Burkholderiales</taxon>
        <taxon>Sphaerotilaceae</taxon>
        <taxon>Sphaerotilus</taxon>
    </lineage>
</organism>
<evidence type="ECO:0000259" key="10">
    <source>
        <dbReference type="Pfam" id="PF13844"/>
    </source>
</evidence>
<keyword evidence="7 8" id="KW-0802">TPR repeat</keyword>
<dbReference type="SUPFAM" id="SSF48452">
    <property type="entry name" value="TPR-like"/>
    <property type="match status" value="2"/>
</dbReference>
<dbReference type="SMART" id="SM00028">
    <property type="entry name" value="TPR"/>
    <property type="match status" value="12"/>
</dbReference>
<dbReference type="SUPFAM" id="SSF53756">
    <property type="entry name" value="UDP-Glycosyltransferase/glycogen phosphorylase"/>
    <property type="match status" value="1"/>
</dbReference>
<evidence type="ECO:0000256" key="1">
    <source>
        <dbReference type="ARBA" id="ARBA00004922"/>
    </source>
</evidence>
<gene>
    <name evidence="11" type="ORF">C7444_11166</name>
</gene>
<feature type="repeat" description="TPR" evidence="8">
    <location>
        <begin position="102"/>
        <end position="135"/>
    </location>
</feature>
<dbReference type="PROSITE" id="PS50293">
    <property type="entry name" value="TPR_REGION"/>
    <property type="match status" value="2"/>
</dbReference>
<dbReference type="InterPro" id="IPR029063">
    <property type="entry name" value="SAM-dependent_MTases_sf"/>
</dbReference>
<dbReference type="Gene3D" id="3.40.50.11380">
    <property type="match status" value="1"/>
</dbReference>
<keyword evidence="6" id="KW-0677">Repeat</keyword>
<feature type="region of interest" description="Disordered" evidence="9">
    <location>
        <begin position="1"/>
        <end position="25"/>
    </location>
</feature>
<evidence type="ECO:0000256" key="4">
    <source>
        <dbReference type="ARBA" id="ARBA00022676"/>
    </source>
</evidence>
<accession>A0A318GY86</accession>
<evidence type="ECO:0000256" key="8">
    <source>
        <dbReference type="PROSITE-ProRule" id="PRU00339"/>
    </source>
</evidence>
<dbReference type="PROSITE" id="PS50005">
    <property type="entry name" value="TPR"/>
    <property type="match status" value="7"/>
</dbReference>
<evidence type="ECO:0000256" key="6">
    <source>
        <dbReference type="ARBA" id="ARBA00022737"/>
    </source>
</evidence>
<dbReference type="Gene3D" id="3.40.50.2000">
    <property type="entry name" value="Glycogen Phosphorylase B"/>
    <property type="match status" value="2"/>
</dbReference>
<dbReference type="PANTHER" id="PTHR44998">
    <property type="match status" value="1"/>
</dbReference>
<proteinExistence type="inferred from homology"/>
<evidence type="ECO:0000256" key="5">
    <source>
        <dbReference type="ARBA" id="ARBA00022679"/>
    </source>
</evidence>